<evidence type="ECO:0000256" key="12">
    <source>
        <dbReference type="SAM" id="MobiDB-lite"/>
    </source>
</evidence>
<dbReference type="CDD" id="cd11386">
    <property type="entry name" value="MCP_signal"/>
    <property type="match status" value="1"/>
</dbReference>
<dbReference type="InterPro" id="IPR003660">
    <property type="entry name" value="HAMP_dom"/>
</dbReference>
<sequence>MRLLDRLTIRLSWSLVLIAFGAIILGTGALGLYANHHGRTAFVDLRERQGQQSRALHQAYIATLRAQVAMERAAHLLRAPSFDRPGPVIDQARADMDAAKTAFERFQALPTTEAATTAATTAAGEEAVEALASRFHSLLGTGLSLQLMLLEEEDLKGYDAGKSRVAQMSQAFMDGADAFFAASVARGDAQAARFTAMASWLNLALAAALASALALVLVVVWGVRANVIRPLSRITGHFRRIADGDLSTPVEARGSNEIGQLYAELDGMRRALAQTVERIRDGGGAVLETAGRLNEGNQELSARTQQQAASLEQTAASLDEMTASIADTAGHVREANELAELATDRAHRGSEGMSAFIETMGEIRERSTRIGEIVGLIDDIAFQTNLLALNASVEAARAGEHGRGFAVVASEVRQLASRSAQSASEIRALTEASWASIARGDGLSRRAGEEMEAIVTAIHGLGERIGGIAHAATEQHRGLDQINQALHQMGTVTQRNGERVADAQRTALALEDEAEQMRAFTARFCLPVLATSDDDETAPDAGSTSEHTQPASDAREARAVRAPTAQTA</sequence>
<evidence type="ECO:0000256" key="2">
    <source>
        <dbReference type="ARBA" id="ARBA00022475"/>
    </source>
</evidence>
<dbReference type="GO" id="GO:0005886">
    <property type="term" value="C:plasma membrane"/>
    <property type="evidence" value="ECO:0007669"/>
    <property type="project" value="UniProtKB-SubCell"/>
</dbReference>
<dbReference type="PROSITE" id="PS50111">
    <property type="entry name" value="CHEMOTAXIS_TRANSDUC_2"/>
    <property type="match status" value="1"/>
</dbReference>
<feature type="domain" description="Methyl-accepting transducer" evidence="14">
    <location>
        <begin position="282"/>
        <end position="504"/>
    </location>
</feature>
<evidence type="ECO:0000256" key="1">
    <source>
        <dbReference type="ARBA" id="ARBA00004429"/>
    </source>
</evidence>
<dbReference type="GO" id="GO:0007165">
    <property type="term" value="P:signal transduction"/>
    <property type="evidence" value="ECO:0007669"/>
    <property type="project" value="UniProtKB-KW"/>
</dbReference>
<keyword evidence="8 13" id="KW-0472">Membrane</keyword>
<feature type="compositionally biased region" description="Polar residues" evidence="12">
    <location>
        <begin position="542"/>
        <end position="551"/>
    </location>
</feature>
<keyword evidence="4" id="KW-0145">Chemotaxis</keyword>
<keyword evidence="9 11" id="KW-0807">Transducer</keyword>
<keyword evidence="3" id="KW-0488">Methylation</keyword>
<dbReference type="SMART" id="SM00283">
    <property type="entry name" value="MA"/>
    <property type="match status" value="1"/>
</dbReference>
<feature type="transmembrane region" description="Helical" evidence="13">
    <location>
        <begin position="12"/>
        <end position="33"/>
    </location>
</feature>
<dbReference type="OrthoDB" id="2489132at2"/>
<dbReference type="Gene3D" id="1.20.120.30">
    <property type="entry name" value="Aspartate receptor, ligand-binding domain"/>
    <property type="match status" value="1"/>
</dbReference>
<dbReference type="Gene3D" id="1.10.287.950">
    <property type="entry name" value="Methyl-accepting chemotaxis protein"/>
    <property type="match status" value="1"/>
</dbReference>
<dbReference type="Pfam" id="PF00015">
    <property type="entry name" value="MCPsignal"/>
    <property type="match status" value="1"/>
</dbReference>
<evidence type="ECO:0000256" key="10">
    <source>
        <dbReference type="ARBA" id="ARBA00029447"/>
    </source>
</evidence>
<comment type="similarity">
    <text evidence="10">Belongs to the methyl-accepting chemotaxis (MCP) protein family.</text>
</comment>
<gene>
    <name evidence="16" type="ORF">SAMN04487956_10812</name>
</gene>
<dbReference type="Proteomes" id="UP000199594">
    <property type="component" value="Unassembled WGS sequence"/>
</dbReference>
<feature type="transmembrane region" description="Helical" evidence="13">
    <location>
        <begin position="200"/>
        <end position="223"/>
    </location>
</feature>
<feature type="domain" description="HAMP" evidence="15">
    <location>
        <begin position="225"/>
        <end position="277"/>
    </location>
</feature>
<dbReference type="GO" id="GO:0006935">
    <property type="term" value="P:chemotaxis"/>
    <property type="evidence" value="ECO:0007669"/>
    <property type="project" value="UniProtKB-KW"/>
</dbReference>
<evidence type="ECO:0000256" key="5">
    <source>
        <dbReference type="ARBA" id="ARBA00022519"/>
    </source>
</evidence>
<evidence type="ECO:0000256" key="9">
    <source>
        <dbReference type="ARBA" id="ARBA00023224"/>
    </source>
</evidence>
<evidence type="ECO:0000256" key="11">
    <source>
        <dbReference type="PROSITE-ProRule" id="PRU00284"/>
    </source>
</evidence>
<dbReference type="InterPro" id="IPR051310">
    <property type="entry name" value="MCP_chemotaxis"/>
</dbReference>
<comment type="subcellular location">
    <subcellularLocation>
        <location evidence="1">Cell inner membrane</location>
        <topology evidence="1">Multi-pass membrane protein</topology>
    </subcellularLocation>
</comment>
<dbReference type="AlphaFoldDB" id="A0A1I6YZU1"/>
<dbReference type="InterPro" id="IPR004089">
    <property type="entry name" value="MCPsignal_dom"/>
</dbReference>
<evidence type="ECO:0000256" key="13">
    <source>
        <dbReference type="SAM" id="Phobius"/>
    </source>
</evidence>
<evidence type="ECO:0000256" key="6">
    <source>
        <dbReference type="ARBA" id="ARBA00022692"/>
    </source>
</evidence>
<dbReference type="CDD" id="cd06225">
    <property type="entry name" value="HAMP"/>
    <property type="match status" value="1"/>
</dbReference>
<dbReference type="Pfam" id="PF00672">
    <property type="entry name" value="HAMP"/>
    <property type="match status" value="1"/>
</dbReference>
<accession>A0A1I6YZU1</accession>
<protein>
    <submittedName>
        <fullName evidence="16">Methyl-accepting chemotaxis sensory transducer with TarH sensor</fullName>
    </submittedName>
</protein>
<dbReference type="PANTHER" id="PTHR43531">
    <property type="entry name" value="PROTEIN ICFG"/>
    <property type="match status" value="1"/>
</dbReference>
<evidence type="ECO:0000259" key="14">
    <source>
        <dbReference type="PROSITE" id="PS50111"/>
    </source>
</evidence>
<dbReference type="PROSITE" id="PS50885">
    <property type="entry name" value="HAMP"/>
    <property type="match status" value="1"/>
</dbReference>
<dbReference type="InterPro" id="IPR004090">
    <property type="entry name" value="Chemotax_Me-accpt_rcpt"/>
</dbReference>
<dbReference type="RefSeq" id="WP_089847979.1">
    <property type="nucleotide sequence ID" value="NZ_FPAQ01000008.1"/>
</dbReference>
<dbReference type="InterPro" id="IPR003122">
    <property type="entry name" value="Tar_rcpt_lig-bd"/>
</dbReference>
<evidence type="ECO:0000256" key="8">
    <source>
        <dbReference type="ARBA" id="ARBA00023136"/>
    </source>
</evidence>
<dbReference type="SUPFAM" id="SSF47170">
    <property type="entry name" value="Aspartate receptor, ligand-binding domain"/>
    <property type="match status" value="1"/>
</dbReference>
<dbReference type="PRINTS" id="PR00260">
    <property type="entry name" value="CHEMTRNSDUCR"/>
</dbReference>
<reference evidence="16 17" key="1">
    <citation type="submission" date="2016-10" db="EMBL/GenBank/DDBJ databases">
        <authorList>
            <person name="de Groot N.N."/>
        </authorList>
    </citation>
    <scope>NUCLEOTIDE SEQUENCE [LARGE SCALE GENOMIC DNA]</scope>
    <source>
        <strain evidence="16 17">CGMCC 1.6493</strain>
    </source>
</reference>
<dbReference type="SMART" id="SM00304">
    <property type="entry name" value="HAMP"/>
    <property type="match status" value="1"/>
</dbReference>
<keyword evidence="2" id="KW-1003">Cell membrane</keyword>
<keyword evidence="5" id="KW-0997">Cell inner membrane</keyword>
<evidence type="ECO:0000259" key="15">
    <source>
        <dbReference type="PROSITE" id="PS50885"/>
    </source>
</evidence>
<evidence type="ECO:0000256" key="4">
    <source>
        <dbReference type="ARBA" id="ARBA00022500"/>
    </source>
</evidence>
<evidence type="ECO:0000313" key="16">
    <source>
        <dbReference type="EMBL" id="SFT55691.1"/>
    </source>
</evidence>
<evidence type="ECO:0000313" key="17">
    <source>
        <dbReference type="Proteomes" id="UP000199594"/>
    </source>
</evidence>
<dbReference type="EMBL" id="FPAQ01000008">
    <property type="protein sequence ID" value="SFT55691.1"/>
    <property type="molecule type" value="Genomic_DNA"/>
</dbReference>
<dbReference type="SUPFAM" id="SSF58104">
    <property type="entry name" value="Methyl-accepting chemotaxis protein (MCP) signaling domain"/>
    <property type="match status" value="1"/>
</dbReference>
<proteinExistence type="inferred from homology"/>
<dbReference type="FunFam" id="1.10.287.950:FF:000001">
    <property type="entry name" value="Methyl-accepting chemotaxis sensory transducer"/>
    <property type="match status" value="1"/>
</dbReference>
<dbReference type="InterPro" id="IPR035440">
    <property type="entry name" value="4HB_MCP_dom_sf"/>
</dbReference>
<organism evidence="16 17">
    <name type="scientific">Halomonas saccharevitans</name>
    <dbReference type="NCBI Taxonomy" id="416872"/>
    <lineage>
        <taxon>Bacteria</taxon>
        <taxon>Pseudomonadati</taxon>
        <taxon>Pseudomonadota</taxon>
        <taxon>Gammaproteobacteria</taxon>
        <taxon>Oceanospirillales</taxon>
        <taxon>Halomonadaceae</taxon>
        <taxon>Halomonas</taxon>
    </lineage>
</organism>
<dbReference type="Pfam" id="PF02203">
    <property type="entry name" value="TarH"/>
    <property type="match status" value="1"/>
</dbReference>
<dbReference type="PANTHER" id="PTHR43531:SF14">
    <property type="entry name" value="METHYL-ACCEPTING CHEMOTAXIS PROTEIN I-RELATED"/>
    <property type="match status" value="1"/>
</dbReference>
<dbReference type="GO" id="GO:0004888">
    <property type="term" value="F:transmembrane signaling receptor activity"/>
    <property type="evidence" value="ECO:0007669"/>
    <property type="project" value="InterPro"/>
</dbReference>
<name>A0A1I6YZU1_9GAMM</name>
<evidence type="ECO:0000256" key="7">
    <source>
        <dbReference type="ARBA" id="ARBA00022989"/>
    </source>
</evidence>
<keyword evidence="7 13" id="KW-1133">Transmembrane helix</keyword>
<feature type="region of interest" description="Disordered" evidence="12">
    <location>
        <begin position="532"/>
        <end position="568"/>
    </location>
</feature>
<keyword evidence="6 13" id="KW-0812">Transmembrane</keyword>
<evidence type="ECO:0000256" key="3">
    <source>
        <dbReference type="ARBA" id="ARBA00022481"/>
    </source>
</evidence>